<feature type="region of interest" description="Disordered" evidence="4">
    <location>
        <begin position="128"/>
        <end position="194"/>
    </location>
</feature>
<dbReference type="InterPro" id="IPR000014">
    <property type="entry name" value="PAS"/>
</dbReference>
<evidence type="ECO:0000256" key="2">
    <source>
        <dbReference type="ARBA" id="ARBA00022643"/>
    </source>
</evidence>
<dbReference type="PANTHER" id="PTHR47429">
    <property type="entry name" value="PROTEIN TWIN LOV 1"/>
    <property type="match status" value="1"/>
</dbReference>
<dbReference type="EMBL" id="JBBJCI010000039">
    <property type="protein sequence ID" value="KAK7249923.1"/>
    <property type="molecule type" value="Genomic_DNA"/>
</dbReference>
<proteinExistence type="predicted"/>
<dbReference type="PROSITE" id="PS50112">
    <property type="entry name" value="PAS"/>
    <property type="match status" value="1"/>
</dbReference>
<feature type="region of interest" description="Disordered" evidence="4">
    <location>
        <begin position="414"/>
        <end position="438"/>
    </location>
</feature>
<dbReference type="PANTHER" id="PTHR47429:SF2">
    <property type="entry name" value="PROTEIN TWIN LOV 1"/>
    <property type="match status" value="1"/>
</dbReference>
<evidence type="ECO:0000313" key="7">
    <source>
        <dbReference type="EMBL" id="KAK7249923.1"/>
    </source>
</evidence>
<evidence type="ECO:0000259" key="6">
    <source>
        <dbReference type="PROSITE" id="PS50113"/>
    </source>
</evidence>
<dbReference type="GO" id="GO:0016301">
    <property type="term" value="F:kinase activity"/>
    <property type="evidence" value="ECO:0007669"/>
    <property type="project" value="UniProtKB-KW"/>
</dbReference>
<evidence type="ECO:0000259" key="5">
    <source>
        <dbReference type="PROSITE" id="PS50112"/>
    </source>
</evidence>
<protein>
    <submittedName>
        <fullName evidence="7">Phosphorelay sensor kinase</fullName>
    </submittedName>
</protein>
<feature type="compositionally biased region" description="Basic and acidic residues" evidence="4">
    <location>
        <begin position="137"/>
        <end position="148"/>
    </location>
</feature>
<evidence type="ECO:0000256" key="3">
    <source>
        <dbReference type="ARBA" id="ARBA00022991"/>
    </source>
</evidence>
<evidence type="ECO:0000256" key="4">
    <source>
        <dbReference type="SAM" id="MobiDB-lite"/>
    </source>
</evidence>
<feature type="domain" description="PAS" evidence="5">
    <location>
        <begin position="292"/>
        <end position="365"/>
    </location>
</feature>
<dbReference type="Proteomes" id="UP001363151">
    <property type="component" value="Unassembled WGS sequence"/>
</dbReference>
<dbReference type="SUPFAM" id="SSF55785">
    <property type="entry name" value="PYP-like sensor domain (PAS domain)"/>
    <property type="match status" value="1"/>
</dbReference>
<keyword evidence="3" id="KW-0157">Chromophore</keyword>
<keyword evidence="7" id="KW-0808">Transferase</keyword>
<keyword evidence="7" id="KW-0418">Kinase</keyword>
<dbReference type="CDD" id="cd00130">
    <property type="entry name" value="PAS"/>
    <property type="match status" value="1"/>
</dbReference>
<dbReference type="NCBIfam" id="TIGR00229">
    <property type="entry name" value="sensory_box"/>
    <property type="match status" value="1"/>
</dbReference>
<name>A0ABR1G9S0_AURAN</name>
<sequence length="438" mass="46686">MLKRSYGEANLSALVQPQFASASDAERRAKRRRTGGGGGDSSGGDTSDAPPGVCGSEASGADDPILARRPSDTWDTALLAAYVVDCDPLPGADRGLGMGLEMLAPEPSWTGSWASHQAHMSFLYGGTLKAAKSPPRSPEKPKPAKPDDDGSGASQAGSDLEADTVIQDGRDRSASEDEPATRVAEGARGHAKQHALRRGFFASALKRRLESLQEENARLKRVATECLSIDERKALFESLGSEHPVALGGGALTHPLGAPSLPQIPSAETLAPPELPAAARDMAHPPSALTRRDLSMIKVIQDAQKAFVVTNPELPDNPIVWTSEAFLQMTGYDRDDVIGRNCRFLQGPRTDPRQVSVIRDAVYKEHEASVTILNYRKDGTTFWNRFFVAPLRDAEGKVTFFVGVQTDVSAAFARPGTSDVDTPKPSPATLPRSLGSGA</sequence>
<accession>A0ABR1G9S0</accession>
<comment type="caution">
    <text evidence="7">The sequence shown here is derived from an EMBL/GenBank/DDBJ whole genome shotgun (WGS) entry which is preliminary data.</text>
</comment>
<gene>
    <name evidence="7" type="ORF">SO694_00005432</name>
</gene>
<feature type="domain" description="PAC" evidence="6">
    <location>
        <begin position="366"/>
        <end position="420"/>
    </location>
</feature>
<feature type="region of interest" description="Disordered" evidence="4">
    <location>
        <begin position="1"/>
        <end position="68"/>
    </location>
</feature>
<evidence type="ECO:0000313" key="8">
    <source>
        <dbReference type="Proteomes" id="UP001363151"/>
    </source>
</evidence>
<organism evidence="7 8">
    <name type="scientific">Aureococcus anophagefferens</name>
    <name type="common">Harmful bloom alga</name>
    <dbReference type="NCBI Taxonomy" id="44056"/>
    <lineage>
        <taxon>Eukaryota</taxon>
        <taxon>Sar</taxon>
        <taxon>Stramenopiles</taxon>
        <taxon>Ochrophyta</taxon>
        <taxon>Pelagophyceae</taxon>
        <taxon>Pelagomonadales</taxon>
        <taxon>Pelagomonadaceae</taxon>
        <taxon>Aureococcus</taxon>
    </lineage>
</organism>
<dbReference type="InterPro" id="IPR000700">
    <property type="entry name" value="PAS-assoc_C"/>
</dbReference>
<dbReference type="InterPro" id="IPR001610">
    <property type="entry name" value="PAC"/>
</dbReference>
<reference evidence="7 8" key="1">
    <citation type="submission" date="2024-03" db="EMBL/GenBank/DDBJ databases">
        <title>Aureococcus anophagefferens CCMP1851 and Kratosvirus quantuckense: Draft genome of a second virus-susceptible host strain in the model system.</title>
        <authorList>
            <person name="Chase E."/>
            <person name="Truchon A.R."/>
            <person name="Schepens W."/>
            <person name="Wilhelm S.W."/>
        </authorList>
    </citation>
    <scope>NUCLEOTIDE SEQUENCE [LARGE SCALE GENOMIC DNA]</scope>
    <source>
        <strain evidence="7 8">CCMP1851</strain>
    </source>
</reference>
<keyword evidence="2" id="KW-0288">FMN</keyword>
<dbReference type="SMART" id="SM00086">
    <property type="entry name" value="PAC"/>
    <property type="match status" value="1"/>
</dbReference>
<keyword evidence="1" id="KW-0285">Flavoprotein</keyword>
<dbReference type="PROSITE" id="PS50113">
    <property type="entry name" value="PAC"/>
    <property type="match status" value="1"/>
</dbReference>
<dbReference type="InterPro" id="IPR035965">
    <property type="entry name" value="PAS-like_dom_sf"/>
</dbReference>
<keyword evidence="8" id="KW-1185">Reference proteome</keyword>
<evidence type="ECO:0000256" key="1">
    <source>
        <dbReference type="ARBA" id="ARBA00022630"/>
    </source>
</evidence>
<dbReference type="Pfam" id="PF13426">
    <property type="entry name" value="PAS_9"/>
    <property type="match status" value="1"/>
</dbReference>
<dbReference type="Gene3D" id="3.30.450.20">
    <property type="entry name" value="PAS domain"/>
    <property type="match status" value="1"/>
</dbReference>